<dbReference type="SMART" id="SM00320">
    <property type="entry name" value="WD40"/>
    <property type="match status" value="2"/>
</dbReference>
<protein>
    <recommendedName>
        <fullName evidence="3">WD40 repeat-like protein</fullName>
    </recommendedName>
</protein>
<evidence type="ECO:0008006" key="3">
    <source>
        <dbReference type="Google" id="ProtNLM"/>
    </source>
</evidence>
<sequence length="311" mass="34344">MGPILAVCVLRGRYLLTGSMHGAVALHRAYDGKEIWRVKDHNKFVVKIEVSEEVNEGDARGWWFATAGYDKQVHVYRIHILRESEQHDECKIVHVGSIQYDTTPEALCFIPPPLLPTHHTGTPPTQPPFLIVSRRDSTKVYYYSLLPNPALIKYYELVPETTSHIMFSPMSLALSPGPQPFLAIATDSVPVMKYLLLEPHTGRVLVESFTGAPQTAYSTSVVVWRPSGRGGVWVNANDGFIRGVEAGSGKVVVELGGAHAHRRQVRTLWAGEVDGREVLVSGGFDGQLILWEVVQESQPRVVDGVDFGGAL</sequence>
<dbReference type="SUPFAM" id="SSF50978">
    <property type="entry name" value="WD40 repeat-like"/>
    <property type="match status" value="1"/>
</dbReference>
<organism evidence="1 2">
    <name type="scientific">Terfezia boudieri ATCC MYA-4762</name>
    <dbReference type="NCBI Taxonomy" id="1051890"/>
    <lineage>
        <taxon>Eukaryota</taxon>
        <taxon>Fungi</taxon>
        <taxon>Dikarya</taxon>
        <taxon>Ascomycota</taxon>
        <taxon>Pezizomycotina</taxon>
        <taxon>Pezizomycetes</taxon>
        <taxon>Pezizales</taxon>
        <taxon>Pezizaceae</taxon>
        <taxon>Terfezia</taxon>
    </lineage>
</organism>
<dbReference type="InParanoid" id="A0A3N4LFH9"/>
<proteinExistence type="predicted"/>
<dbReference type="InterPro" id="IPR001680">
    <property type="entry name" value="WD40_rpt"/>
</dbReference>
<dbReference type="STRING" id="1051890.A0A3N4LFH9"/>
<keyword evidence="2" id="KW-1185">Reference proteome</keyword>
<dbReference type="InterPro" id="IPR036322">
    <property type="entry name" value="WD40_repeat_dom_sf"/>
</dbReference>
<dbReference type="InterPro" id="IPR015943">
    <property type="entry name" value="WD40/YVTN_repeat-like_dom_sf"/>
</dbReference>
<dbReference type="EMBL" id="ML121575">
    <property type="protein sequence ID" value="RPB20192.1"/>
    <property type="molecule type" value="Genomic_DNA"/>
</dbReference>
<dbReference type="Gene3D" id="2.130.10.10">
    <property type="entry name" value="YVTN repeat-like/Quinoprotein amine dehydrogenase"/>
    <property type="match status" value="1"/>
</dbReference>
<reference evidence="1 2" key="1">
    <citation type="journal article" date="2018" name="Nat. Ecol. Evol.">
        <title>Pezizomycetes genomes reveal the molecular basis of ectomycorrhizal truffle lifestyle.</title>
        <authorList>
            <person name="Murat C."/>
            <person name="Payen T."/>
            <person name="Noel B."/>
            <person name="Kuo A."/>
            <person name="Morin E."/>
            <person name="Chen J."/>
            <person name="Kohler A."/>
            <person name="Krizsan K."/>
            <person name="Balestrini R."/>
            <person name="Da Silva C."/>
            <person name="Montanini B."/>
            <person name="Hainaut M."/>
            <person name="Levati E."/>
            <person name="Barry K.W."/>
            <person name="Belfiori B."/>
            <person name="Cichocki N."/>
            <person name="Clum A."/>
            <person name="Dockter R.B."/>
            <person name="Fauchery L."/>
            <person name="Guy J."/>
            <person name="Iotti M."/>
            <person name="Le Tacon F."/>
            <person name="Lindquist E.A."/>
            <person name="Lipzen A."/>
            <person name="Malagnac F."/>
            <person name="Mello A."/>
            <person name="Molinier V."/>
            <person name="Miyauchi S."/>
            <person name="Poulain J."/>
            <person name="Riccioni C."/>
            <person name="Rubini A."/>
            <person name="Sitrit Y."/>
            <person name="Splivallo R."/>
            <person name="Traeger S."/>
            <person name="Wang M."/>
            <person name="Zifcakova L."/>
            <person name="Wipf D."/>
            <person name="Zambonelli A."/>
            <person name="Paolocci F."/>
            <person name="Nowrousian M."/>
            <person name="Ottonello S."/>
            <person name="Baldrian P."/>
            <person name="Spatafora J.W."/>
            <person name="Henrissat B."/>
            <person name="Nagy L.G."/>
            <person name="Aury J.M."/>
            <person name="Wincker P."/>
            <person name="Grigoriev I.V."/>
            <person name="Bonfante P."/>
            <person name="Martin F.M."/>
        </authorList>
    </citation>
    <scope>NUCLEOTIDE SEQUENCE [LARGE SCALE GENOMIC DNA]</scope>
    <source>
        <strain evidence="1 2">ATCC MYA-4762</strain>
    </source>
</reference>
<evidence type="ECO:0000313" key="2">
    <source>
        <dbReference type="Proteomes" id="UP000267821"/>
    </source>
</evidence>
<accession>A0A3N4LFH9</accession>
<dbReference type="Proteomes" id="UP000267821">
    <property type="component" value="Unassembled WGS sequence"/>
</dbReference>
<gene>
    <name evidence="1" type="ORF">L211DRAFT_841859</name>
</gene>
<dbReference type="OrthoDB" id="1932312at2759"/>
<name>A0A3N4LFH9_9PEZI</name>
<dbReference type="AlphaFoldDB" id="A0A3N4LFH9"/>
<evidence type="ECO:0000313" key="1">
    <source>
        <dbReference type="EMBL" id="RPB20192.1"/>
    </source>
</evidence>